<dbReference type="AlphaFoldDB" id="A0ABD0YRG5"/>
<feature type="transmembrane region" description="Helical" evidence="1">
    <location>
        <begin position="45"/>
        <end position="71"/>
    </location>
</feature>
<keyword evidence="1" id="KW-1133">Transmembrane helix</keyword>
<accession>A0ABD0YRG5</accession>
<sequence>MASKRRNMFHKNKTQETTEEVKLNNFLLRASLVQIKFVPGCSSELILLSSMLILMLSTYISTLFCGFAFAISWRMTFIAWQGVRLQVSSETLFLWVSTPLTPKKRTKRSTASMVDELPSL</sequence>
<evidence type="ECO:0000313" key="2">
    <source>
        <dbReference type="EMBL" id="KAL1138564.1"/>
    </source>
</evidence>
<keyword evidence="1" id="KW-0472">Membrane</keyword>
<evidence type="ECO:0000313" key="3">
    <source>
        <dbReference type="Proteomes" id="UP001558652"/>
    </source>
</evidence>
<organism evidence="2 3">
    <name type="scientific">Ranatra chinensis</name>
    <dbReference type="NCBI Taxonomy" id="642074"/>
    <lineage>
        <taxon>Eukaryota</taxon>
        <taxon>Metazoa</taxon>
        <taxon>Ecdysozoa</taxon>
        <taxon>Arthropoda</taxon>
        <taxon>Hexapoda</taxon>
        <taxon>Insecta</taxon>
        <taxon>Pterygota</taxon>
        <taxon>Neoptera</taxon>
        <taxon>Paraneoptera</taxon>
        <taxon>Hemiptera</taxon>
        <taxon>Heteroptera</taxon>
        <taxon>Panheteroptera</taxon>
        <taxon>Nepomorpha</taxon>
        <taxon>Nepidae</taxon>
        <taxon>Ranatrinae</taxon>
        <taxon>Ranatra</taxon>
    </lineage>
</organism>
<gene>
    <name evidence="2" type="ORF">AAG570_008627</name>
</gene>
<protein>
    <submittedName>
        <fullName evidence="2">Uncharacterized protein</fullName>
    </submittedName>
</protein>
<name>A0ABD0YRG5_9HEMI</name>
<proteinExistence type="predicted"/>
<comment type="caution">
    <text evidence="2">The sequence shown here is derived from an EMBL/GenBank/DDBJ whole genome shotgun (WGS) entry which is preliminary data.</text>
</comment>
<keyword evidence="1" id="KW-0812">Transmembrane</keyword>
<dbReference type="Proteomes" id="UP001558652">
    <property type="component" value="Unassembled WGS sequence"/>
</dbReference>
<evidence type="ECO:0000256" key="1">
    <source>
        <dbReference type="SAM" id="Phobius"/>
    </source>
</evidence>
<keyword evidence="3" id="KW-1185">Reference proteome</keyword>
<reference evidence="2 3" key="1">
    <citation type="submission" date="2024-07" db="EMBL/GenBank/DDBJ databases">
        <title>Chromosome-level genome assembly of the water stick insect Ranatra chinensis (Heteroptera: Nepidae).</title>
        <authorList>
            <person name="Liu X."/>
        </authorList>
    </citation>
    <scope>NUCLEOTIDE SEQUENCE [LARGE SCALE GENOMIC DNA]</scope>
    <source>
        <strain evidence="2">Cailab_2021Rc</strain>
        <tissue evidence="2">Muscle</tissue>
    </source>
</reference>
<dbReference type="EMBL" id="JBFDAA010000003">
    <property type="protein sequence ID" value="KAL1138564.1"/>
    <property type="molecule type" value="Genomic_DNA"/>
</dbReference>